<evidence type="ECO:0000256" key="2">
    <source>
        <dbReference type="ARBA" id="ARBA00022679"/>
    </source>
</evidence>
<evidence type="ECO:0000256" key="1">
    <source>
        <dbReference type="ARBA" id="ARBA00022603"/>
    </source>
</evidence>
<organism evidence="6 7">
    <name type="scientific">Actinobacteria bacterium BACL2 MAG-120820-bin50</name>
    <dbReference type="NCBI Taxonomy" id="1655570"/>
    <lineage>
        <taxon>Bacteria</taxon>
        <taxon>Bacillati</taxon>
        <taxon>Actinomycetota</taxon>
        <taxon>Actinomycetes</taxon>
        <taxon>Actinomycetes incertae sedis</taxon>
        <taxon>ac1 cluster</taxon>
    </lineage>
</organism>
<dbReference type="Pfam" id="PF01938">
    <property type="entry name" value="TRAM"/>
    <property type="match status" value="1"/>
</dbReference>
<feature type="domain" description="TRAM" evidence="5">
    <location>
        <begin position="18"/>
        <end position="76"/>
    </location>
</feature>
<dbReference type="GO" id="GO:0070475">
    <property type="term" value="P:rRNA base methylation"/>
    <property type="evidence" value="ECO:0007669"/>
    <property type="project" value="TreeGrafter"/>
</dbReference>
<sequence>RASTRNKCFNELFRKGARVQSGDQLEVDITAIAHGGHCIARYEGRVIFVRHAIPGERVIVEISDVTKSFARGNCISVIKASKHRVNPPCSFARFDGCGGCDFQHIDPNYQRELKSEIIKEQFSRLAKMEIDVEVEEVKPNLHWRSRMEFTVSENGKVGLYASRSNQIVEIDKCLIAHEDIDIEKINQMKLPKSKRVDVAITSKGQSAVVIEGRENLGLIEEQVGDINFSLNPITFWQSHRMAPTVLSQVVRDYVQAEPADHIFDLYGGAGLFSAALLSQLGVAGRITLIESDENAIIDARRNFALEPRVEIVEAKVEASLKKYRGANVVLLDPPRAGAGERVISSIASLAPRTIVYVACDPA</sequence>
<dbReference type="Gene3D" id="2.40.50.1070">
    <property type="match status" value="2"/>
</dbReference>
<evidence type="ECO:0000313" key="6">
    <source>
        <dbReference type="EMBL" id="KRO49839.1"/>
    </source>
</evidence>
<dbReference type="Gene3D" id="3.40.50.150">
    <property type="entry name" value="Vaccinia Virus protein VP39"/>
    <property type="match status" value="2"/>
</dbReference>
<dbReference type="PROSITE" id="PS50926">
    <property type="entry name" value="TRAM"/>
    <property type="match status" value="1"/>
</dbReference>
<protein>
    <recommendedName>
        <fullName evidence="5">TRAM domain-containing protein</fullName>
    </recommendedName>
</protein>
<keyword evidence="3 4" id="KW-0949">S-adenosyl-L-methionine</keyword>
<dbReference type="PANTHER" id="PTHR11061">
    <property type="entry name" value="RNA M5U METHYLTRANSFERASE"/>
    <property type="match status" value="1"/>
</dbReference>
<keyword evidence="2 4" id="KW-0808">Transferase</keyword>
<feature type="binding site" evidence="4">
    <location>
        <position position="237"/>
    </location>
    <ligand>
        <name>S-adenosyl-L-methionine</name>
        <dbReference type="ChEBI" id="CHEBI:59789"/>
    </ligand>
</feature>
<evidence type="ECO:0000256" key="4">
    <source>
        <dbReference type="PROSITE-ProRule" id="PRU01024"/>
    </source>
</evidence>
<feature type="active site" description="Nucleophile" evidence="4">
    <location>
        <position position="359"/>
    </location>
</feature>
<name>A0A0R2QHH7_9ACTN</name>
<dbReference type="InterPro" id="IPR029063">
    <property type="entry name" value="SAM-dependent_MTases_sf"/>
</dbReference>
<feature type="binding site" evidence="4">
    <location>
        <position position="290"/>
    </location>
    <ligand>
        <name>S-adenosyl-L-methionine</name>
        <dbReference type="ChEBI" id="CHEBI:59789"/>
    </ligand>
</feature>
<feature type="binding site" evidence="4">
    <location>
        <position position="332"/>
    </location>
    <ligand>
        <name>S-adenosyl-L-methionine</name>
        <dbReference type="ChEBI" id="CHEBI:59789"/>
    </ligand>
</feature>
<dbReference type="InterPro" id="IPR010280">
    <property type="entry name" value="U5_MeTrfase_fam"/>
</dbReference>
<comment type="similarity">
    <text evidence="4">Belongs to the class I-like SAM-binding methyltransferase superfamily. RNA M5U methyltransferase family.</text>
</comment>
<evidence type="ECO:0000259" key="5">
    <source>
        <dbReference type="PROSITE" id="PS50926"/>
    </source>
</evidence>
<evidence type="ECO:0000256" key="3">
    <source>
        <dbReference type="ARBA" id="ARBA00022691"/>
    </source>
</evidence>
<dbReference type="CDD" id="cd02440">
    <property type="entry name" value="AdoMet_MTases"/>
    <property type="match status" value="1"/>
</dbReference>
<feature type="binding site" evidence="4">
    <location>
        <position position="266"/>
    </location>
    <ligand>
        <name>S-adenosyl-L-methionine</name>
        <dbReference type="ChEBI" id="CHEBI:59789"/>
    </ligand>
</feature>
<gene>
    <name evidence="6" type="ORF">ABR62_06725</name>
</gene>
<proteinExistence type="inferred from homology"/>
<reference evidence="6 7" key="1">
    <citation type="submission" date="2015-10" db="EMBL/GenBank/DDBJ databases">
        <title>Metagenome-Assembled Genomes uncover a global brackish microbiome.</title>
        <authorList>
            <person name="Hugerth L.W."/>
            <person name="Larsson J."/>
            <person name="Alneberg J."/>
            <person name="Lindh M.V."/>
            <person name="Legrand C."/>
            <person name="Pinhassi J."/>
            <person name="Andersson A.F."/>
        </authorList>
    </citation>
    <scope>NUCLEOTIDE SEQUENCE [LARGE SCALE GENOMIC DNA]</scope>
    <source>
        <strain evidence="6">BACL2 MAG-120820-bin50</strain>
    </source>
</reference>
<dbReference type="Proteomes" id="UP000053054">
    <property type="component" value="Unassembled WGS sequence"/>
</dbReference>
<dbReference type="AlphaFoldDB" id="A0A0R2QHH7"/>
<comment type="caution">
    <text evidence="6">The sequence shown here is derived from an EMBL/GenBank/DDBJ whole genome shotgun (WGS) entry which is preliminary data.</text>
</comment>
<dbReference type="InterPro" id="IPR012340">
    <property type="entry name" value="NA-bd_OB-fold"/>
</dbReference>
<dbReference type="Gene3D" id="2.40.50.140">
    <property type="entry name" value="Nucleic acid-binding proteins"/>
    <property type="match status" value="1"/>
</dbReference>
<dbReference type="GO" id="GO:0070041">
    <property type="term" value="F:rRNA (uridine-C5-)-methyltransferase activity"/>
    <property type="evidence" value="ECO:0007669"/>
    <property type="project" value="TreeGrafter"/>
</dbReference>
<keyword evidence="1 4" id="KW-0489">Methyltransferase</keyword>
<dbReference type="PROSITE" id="PS51687">
    <property type="entry name" value="SAM_MT_RNA_M5U"/>
    <property type="match status" value="1"/>
</dbReference>
<dbReference type="PANTHER" id="PTHR11061:SF30">
    <property type="entry name" value="TRNA (URACIL(54)-C(5))-METHYLTRANSFERASE"/>
    <property type="match status" value="1"/>
</dbReference>
<dbReference type="InterPro" id="IPR002792">
    <property type="entry name" value="TRAM_dom"/>
</dbReference>
<dbReference type="SUPFAM" id="SSF53335">
    <property type="entry name" value="S-adenosyl-L-methionine-dependent methyltransferases"/>
    <property type="match status" value="1"/>
</dbReference>
<evidence type="ECO:0000313" key="7">
    <source>
        <dbReference type="Proteomes" id="UP000053054"/>
    </source>
</evidence>
<accession>A0A0R2QHH7</accession>
<dbReference type="EMBL" id="LIAU01000412">
    <property type="protein sequence ID" value="KRO49839.1"/>
    <property type="molecule type" value="Genomic_DNA"/>
</dbReference>
<dbReference type="SUPFAM" id="SSF50249">
    <property type="entry name" value="Nucleic acid-binding proteins"/>
    <property type="match status" value="1"/>
</dbReference>
<feature type="non-terminal residue" evidence="6">
    <location>
        <position position="362"/>
    </location>
</feature>
<feature type="non-terminal residue" evidence="6">
    <location>
        <position position="1"/>
    </location>
</feature>